<protein>
    <recommendedName>
        <fullName evidence="3">Fe2OG dioxygenase domain-containing protein</fullName>
    </recommendedName>
</protein>
<dbReference type="InterPro" id="IPR005123">
    <property type="entry name" value="Oxoglu/Fe-dep_dioxygenase_dom"/>
</dbReference>
<dbReference type="PANTHER" id="PTHR33099:SF11">
    <property type="entry name" value="FE2OG DIOXYGENASE DOMAIN-CONTAINING PROTEIN"/>
    <property type="match status" value="1"/>
</dbReference>
<dbReference type="Gene3D" id="2.60.120.620">
    <property type="entry name" value="q2cbj1_9rhob like domain"/>
    <property type="match status" value="1"/>
</dbReference>
<organism evidence="4 5">
    <name type="scientific">Armillaria ostoyae</name>
    <name type="common">Armillaria root rot fungus</name>
    <dbReference type="NCBI Taxonomy" id="47428"/>
    <lineage>
        <taxon>Eukaryota</taxon>
        <taxon>Fungi</taxon>
        <taxon>Dikarya</taxon>
        <taxon>Basidiomycota</taxon>
        <taxon>Agaricomycotina</taxon>
        <taxon>Agaricomycetes</taxon>
        <taxon>Agaricomycetidae</taxon>
        <taxon>Agaricales</taxon>
        <taxon>Marasmiineae</taxon>
        <taxon>Physalacriaceae</taxon>
        <taxon>Armillaria</taxon>
    </lineage>
</organism>
<dbReference type="OrthoDB" id="27483at2759"/>
<keyword evidence="5" id="KW-1185">Reference proteome</keyword>
<dbReference type="Pfam" id="PF13640">
    <property type="entry name" value="2OG-FeII_Oxy_3"/>
    <property type="match status" value="1"/>
</dbReference>
<sequence length="465" mass="51985">MSTSQEAEHPIITYLRIRKHLKRLTRQRRGLDLKRNTPVARALNNVVSNPIVSFNLKSSLSKYGFMGPNETSFGTLGSPNIDAIHSQSQPSSFGKGDQTVTDLKYRDGREVRGEDLKWNSRPDDSNSTYYENTFHSLTSDLKNVVETTLFIGRRVEVKLYKLALYDKGGHFDWHRDSTHGENHHATVLVALNTSWEGGSLLLRHNGQEMTVNMHLKVTSVTDRKSSESDSSSESGSEHEPDSLPSLTAAAFYTDVEHKVEPVTEGVRLILQYDVFVSLEQDDPDDDFDDYDSNLDNVSGKSRLDFGKKPYDNKVQAPSGFSNEASLSALVAEIQKIIAGGTEEVGIPLRHLYRQASIRKEYLKGVDAIIYEKLSHTFTVSLVPVILGEKGSEYGQWLGEEMMVYKASDDGQEVGSNSTEFHLNDISEIVEISNKEYVERVGNHSQEANCKYFGGGMFLRAKSLSA</sequence>
<proteinExistence type="inferred from homology"/>
<comment type="similarity">
    <text evidence="1">Belongs to the iron/ascorbate-dependent oxidoreductase family.</text>
</comment>
<evidence type="ECO:0000256" key="2">
    <source>
        <dbReference type="SAM" id="MobiDB-lite"/>
    </source>
</evidence>
<dbReference type="AlphaFoldDB" id="A0A284S3G4"/>
<dbReference type="GO" id="GO:0016491">
    <property type="term" value="F:oxidoreductase activity"/>
    <property type="evidence" value="ECO:0007669"/>
    <property type="project" value="UniProtKB-KW"/>
</dbReference>
<dbReference type="InterPro" id="IPR044862">
    <property type="entry name" value="Pro_4_hyd_alph_FE2OG_OXY"/>
</dbReference>
<reference evidence="5" key="1">
    <citation type="journal article" date="2017" name="Nat. Ecol. Evol.">
        <title>Genome expansion and lineage-specific genetic innovations in the forest pathogenic fungi Armillaria.</title>
        <authorList>
            <person name="Sipos G."/>
            <person name="Prasanna A.N."/>
            <person name="Walter M.C."/>
            <person name="O'Connor E."/>
            <person name="Balint B."/>
            <person name="Krizsan K."/>
            <person name="Kiss B."/>
            <person name="Hess J."/>
            <person name="Varga T."/>
            <person name="Slot J."/>
            <person name="Riley R."/>
            <person name="Boka B."/>
            <person name="Rigling D."/>
            <person name="Barry K."/>
            <person name="Lee J."/>
            <person name="Mihaltcheva S."/>
            <person name="LaButti K."/>
            <person name="Lipzen A."/>
            <person name="Waldron R."/>
            <person name="Moloney N.M."/>
            <person name="Sperisen C."/>
            <person name="Kredics L."/>
            <person name="Vagvoelgyi C."/>
            <person name="Patrignani A."/>
            <person name="Fitzpatrick D."/>
            <person name="Nagy I."/>
            <person name="Doyle S."/>
            <person name="Anderson J.B."/>
            <person name="Grigoriev I.V."/>
            <person name="Gueldener U."/>
            <person name="Muensterkoetter M."/>
            <person name="Nagy L.G."/>
        </authorList>
    </citation>
    <scope>NUCLEOTIDE SEQUENCE [LARGE SCALE GENOMIC DNA]</scope>
    <source>
        <strain evidence="5">C18/9</strain>
    </source>
</reference>
<evidence type="ECO:0000256" key="1">
    <source>
        <dbReference type="RuleBase" id="RU003682"/>
    </source>
</evidence>
<keyword evidence="1" id="KW-0560">Oxidoreductase</keyword>
<feature type="region of interest" description="Disordered" evidence="2">
    <location>
        <begin position="217"/>
        <end position="243"/>
    </location>
</feature>
<accession>A0A284S3G4</accession>
<evidence type="ECO:0000313" key="4">
    <source>
        <dbReference type="EMBL" id="SJL15529.1"/>
    </source>
</evidence>
<dbReference type="OMA" id="QEANCKY"/>
<dbReference type="Proteomes" id="UP000219338">
    <property type="component" value="Unassembled WGS sequence"/>
</dbReference>
<evidence type="ECO:0000313" key="5">
    <source>
        <dbReference type="Proteomes" id="UP000219338"/>
    </source>
</evidence>
<evidence type="ECO:0000259" key="3">
    <source>
        <dbReference type="PROSITE" id="PS51471"/>
    </source>
</evidence>
<feature type="domain" description="Fe2OG dioxygenase" evidence="3">
    <location>
        <begin position="154"/>
        <end position="276"/>
    </location>
</feature>
<dbReference type="PANTHER" id="PTHR33099">
    <property type="entry name" value="FE2OG DIOXYGENASE DOMAIN-CONTAINING PROTEIN"/>
    <property type="match status" value="1"/>
</dbReference>
<keyword evidence="1" id="KW-0408">Iron</keyword>
<name>A0A284S3G4_ARMOS</name>
<dbReference type="STRING" id="47428.A0A284S3G4"/>
<keyword evidence="1" id="KW-0479">Metal-binding</keyword>
<dbReference type="GO" id="GO:0046872">
    <property type="term" value="F:metal ion binding"/>
    <property type="evidence" value="ECO:0007669"/>
    <property type="project" value="UniProtKB-KW"/>
</dbReference>
<dbReference type="PROSITE" id="PS51471">
    <property type="entry name" value="FE2OG_OXY"/>
    <property type="match status" value="1"/>
</dbReference>
<dbReference type="EMBL" id="FUEG01000029">
    <property type="protein sequence ID" value="SJL15529.1"/>
    <property type="molecule type" value="Genomic_DNA"/>
</dbReference>
<gene>
    <name evidence="4" type="ORF">ARMOST_19029</name>
</gene>